<evidence type="ECO:0000259" key="1">
    <source>
        <dbReference type="SMART" id="SM00867"/>
    </source>
</evidence>
<proteinExistence type="predicted"/>
<dbReference type="InterPro" id="IPR036761">
    <property type="entry name" value="TTHA0802/YceI-like_sf"/>
</dbReference>
<reference evidence="2 3" key="1">
    <citation type="submission" date="2020-09" db="EMBL/GenBank/DDBJ databases">
        <title>Pseudoxanthomonas sp. CAU 1598 isolated from sand of Yaerae Beach.</title>
        <authorList>
            <person name="Kim W."/>
        </authorList>
    </citation>
    <scope>NUCLEOTIDE SEQUENCE [LARGE SCALE GENOMIC DNA]</scope>
    <source>
        <strain evidence="2 3">CAU 1598</strain>
    </source>
</reference>
<dbReference type="Pfam" id="PF04264">
    <property type="entry name" value="YceI"/>
    <property type="match status" value="1"/>
</dbReference>
<name>A0AAW3ZJ12_9GAMM</name>
<dbReference type="Gene3D" id="2.40.128.110">
    <property type="entry name" value="Lipid/polyisoprenoid-binding, YceI-like"/>
    <property type="match status" value="1"/>
</dbReference>
<gene>
    <name evidence="2" type="ORF">IFO71_04535</name>
</gene>
<sequence length="210" mass="23526">MAQILTAQILNRASLVAALAVGLYSPIALARGHDYQIDPVHSRIVVRAEHLGFSHAQGTVSNPNGWLFFDPRDFSTARAEVDIDLRRFDFGDAKWNEKLASRTWLQLESSPTARFVSEHIEPIDEHRFKAHGVLSFRGTSQPLTLNVRFNRLARHPLTLKRTAGFSATASFSRAAFGMDAWKSMVGDQIDLQIEVEAQRKRRPESTETAG</sequence>
<comment type="caution">
    <text evidence="2">The sequence shown here is derived from an EMBL/GenBank/DDBJ whole genome shotgun (WGS) entry which is preliminary data.</text>
</comment>
<feature type="domain" description="Lipid/polyisoprenoid-binding YceI-like" evidence="1">
    <location>
        <begin position="34"/>
        <end position="198"/>
    </location>
</feature>
<dbReference type="EMBL" id="JACYTR010000006">
    <property type="protein sequence ID" value="MBD8525002.1"/>
    <property type="molecule type" value="Genomic_DNA"/>
</dbReference>
<organism evidence="2 3">
    <name type="scientific">Pseudomarimonas arenosa</name>
    <dbReference type="NCBI Taxonomy" id="2774145"/>
    <lineage>
        <taxon>Bacteria</taxon>
        <taxon>Pseudomonadati</taxon>
        <taxon>Pseudomonadota</taxon>
        <taxon>Gammaproteobacteria</taxon>
        <taxon>Lysobacterales</taxon>
        <taxon>Lysobacteraceae</taxon>
        <taxon>Pseudomarimonas</taxon>
    </lineage>
</organism>
<dbReference type="RefSeq" id="WP_192028353.1">
    <property type="nucleotide sequence ID" value="NZ_JACYTR010000006.1"/>
</dbReference>
<dbReference type="SMART" id="SM00867">
    <property type="entry name" value="YceI"/>
    <property type="match status" value="1"/>
</dbReference>
<dbReference type="PANTHER" id="PTHR34406:SF1">
    <property type="entry name" value="PROTEIN YCEI"/>
    <property type="match status" value="1"/>
</dbReference>
<evidence type="ECO:0000313" key="3">
    <source>
        <dbReference type="Proteomes" id="UP000613768"/>
    </source>
</evidence>
<dbReference type="SUPFAM" id="SSF101874">
    <property type="entry name" value="YceI-like"/>
    <property type="match status" value="1"/>
</dbReference>
<dbReference type="PANTHER" id="PTHR34406">
    <property type="entry name" value="PROTEIN YCEI"/>
    <property type="match status" value="1"/>
</dbReference>
<accession>A0AAW3ZJ12</accession>
<dbReference type="AlphaFoldDB" id="A0AAW3ZJ12"/>
<protein>
    <submittedName>
        <fullName evidence="2">YceI family protein</fullName>
    </submittedName>
</protein>
<keyword evidence="3" id="KW-1185">Reference proteome</keyword>
<dbReference type="Proteomes" id="UP000613768">
    <property type="component" value="Unassembled WGS sequence"/>
</dbReference>
<dbReference type="InterPro" id="IPR007372">
    <property type="entry name" value="Lipid/polyisoprenoid-bd_YceI"/>
</dbReference>
<evidence type="ECO:0000313" key="2">
    <source>
        <dbReference type="EMBL" id="MBD8525002.1"/>
    </source>
</evidence>